<dbReference type="PANTHER" id="PTHR11860:SF118">
    <property type="entry name" value="CMRF35-LIKE MOLECULE 3-RELATED"/>
    <property type="match status" value="1"/>
</dbReference>
<dbReference type="GO" id="GO:0005886">
    <property type="term" value="C:plasma membrane"/>
    <property type="evidence" value="ECO:0007669"/>
    <property type="project" value="TreeGrafter"/>
</dbReference>
<evidence type="ECO:0000313" key="7">
    <source>
        <dbReference type="EMBL" id="KAG2468283.1"/>
    </source>
</evidence>
<proteinExistence type="predicted"/>
<dbReference type="Proteomes" id="UP000886611">
    <property type="component" value="Unassembled WGS sequence"/>
</dbReference>
<feature type="compositionally biased region" description="Polar residues" evidence="4">
    <location>
        <begin position="154"/>
        <end position="172"/>
    </location>
</feature>
<comment type="caution">
    <text evidence="7">The sequence shown here is derived from an EMBL/GenBank/DDBJ whole genome shotgun (WGS) entry which is preliminary data.</text>
</comment>
<evidence type="ECO:0000256" key="3">
    <source>
        <dbReference type="ARBA" id="ARBA00023136"/>
    </source>
</evidence>
<comment type="subcellular location">
    <subcellularLocation>
        <location evidence="1">Membrane</location>
    </subcellularLocation>
</comment>
<keyword evidence="5" id="KW-0732">Signal</keyword>
<reference evidence="7 8" key="1">
    <citation type="journal article" date="2021" name="Cell">
        <title>Tracing the genetic footprints of vertebrate landing in non-teleost ray-finned fishes.</title>
        <authorList>
            <person name="Bi X."/>
            <person name="Wang K."/>
            <person name="Yang L."/>
            <person name="Pan H."/>
            <person name="Jiang H."/>
            <person name="Wei Q."/>
            <person name="Fang M."/>
            <person name="Yu H."/>
            <person name="Zhu C."/>
            <person name="Cai Y."/>
            <person name="He Y."/>
            <person name="Gan X."/>
            <person name="Zeng H."/>
            <person name="Yu D."/>
            <person name="Zhu Y."/>
            <person name="Jiang H."/>
            <person name="Qiu Q."/>
            <person name="Yang H."/>
            <person name="Zhang Y.E."/>
            <person name="Wang W."/>
            <person name="Zhu M."/>
            <person name="He S."/>
            <person name="Zhang G."/>
        </authorList>
    </citation>
    <scope>NUCLEOTIDE SEQUENCE [LARGE SCALE GENOMIC DNA]</scope>
    <source>
        <strain evidence="7">Bchr_013</strain>
    </source>
</reference>
<evidence type="ECO:0000256" key="4">
    <source>
        <dbReference type="SAM" id="MobiDB-lite"/>
    </source>
</evidence>
<protein>
    <submittedName>
        <fullName evidence="7">CLM9 protein</fullName>
    </submittedName>
</protein>
<feature type="signal peptide" evidence="5">
    <location>
        <begin position="1"/>
        <end position="20"/>
    </location>
</feature>
<evidence type="ECO:0000256" key="2">
    <source>
        <dbReference type="ARBA" id="ARBA00022692"/>
    </source>
</evidence>
<dbReference type="Gene3D" id="2.60.40.10">
    <property type="entry name" value="Immunoglobulins"/>
    <property type="match status" value="1"/>
</dbReference>
<dbReference type="InterPro" id="IPR013106">
    <property type="entry name" value="Ig_V-set"/>
</dbReference>
<keyword evidence="2" id="KW-0812">Transmembrane</keyword>
<feature type="region of interest" description="Disordered" evidence="4">
    <location>
        <begin position="135"/>
        <end position="172"/>
    </location>
</feature>
<keyword evidence="8" id="KW-1185">Reference proteome</keyword>
<gene>
    <name evidence="7" type="primary">Cd300lg</name>
    <name evidence="7" type="ORF">GTO96_0015748</name>
</gene>
<dbReference type="PANTHER" id="PTHR11860">
    <property type="entry name" value="POLYMERIC-IMMUNOGLOBULIN RECEPTOR"/>
    <property type="match status" value="1"/>
</dbReference>
<dbReference type="SUPFAM" id="SSF48726">
    <property type="entry name" value="Immunoglobulin"/>
    <property type="match status" value="1"/>
</dbReference>
<dbReference type="AlphaFoldDB" id="A0A8X8BS11"/>
<evidence type="ECO:0000313" key="8">
    <source>
        <dbReference type="Proteomes" id="UP000886611"/>
    </source>
</evidence>
<feature type="compositionally biased region" description="Low complexity" evidence="4">
    <location>
        <begin position="137"/>
        <end position="153"/>
    </location>
</feature>
<evidence type="ECO:0000256" key="1">
    <source>
        <dbReference type="ARBA" id="ARBA00004370"/>
    </source>
</evidence>
<organism evidence="7 8">
    <name type="scientific">Polypterus senegalus</name>
    <name type="common">Senegal bichir</name>
    <dbReference type="NCBI Taxonomy" id="55291"/>
    <lineage>
        <taxon>Eukaryota</taxon>
        <taxon>Metazoa</taxon>
        <taxon>Chordata</taxon>
        <taxon>Craniata</taxon>
        <taxon>Vertebrata</taxon>
        <taxon>Euteleostomi</taxon>
        <taxon>Actinopterygii</taxon>
        <taxon>Polypteriformes</taxon>
        <taxon>Polypteridae</taxon>
        <taxon>Polypterus</taxon>
    </lineage>
</organism>
<dbReference type="GO" id="GO:0004888">
    <property type="term" value="F:transmembrane signaling receptor activity"/>
    <property type="evidence" value="ECO:0007669"/>
    <property type="project" value="TreeGrafter"/>
</dbReference>
<feature type="domain" description="Immunoglobulin V-set" evidence="6">
    <location>
        <begin position="26"/>
        <end position="114"/>
    </location>
</feature>
<accession>A0A8X8BS11</accession>
<feature type="chain" id="PRO_5036486637" evidence="5">
    <location>
        <begin position="21"/>
        <end position="247"/>
    </location>
</feature>
<dbReference type="EMBL" id="JAATIS010000485">
    <property type="protein sequence ID" value="KAG2468283.1"/>
    <property type="molecule type" value="Genomic_DNA"/>
</dbReference>
<dbReference type="InterPro" id="IPR013783">
    <property type="entry name" value="Ig-like_fold"/>
</dbReference>
<sequence length="247" mass="27434">MKWARLLLVSVVSVFFSARSIETVQINGTEGGKIQLECKYPAKYQNQEKYFCRHPCRSSSDVLVRTMKHESVETRGRFTLYDYTSYNYIIVWMNNVRLMDSGKYYCGISLFFQDVYIGMNIKVLPGSSAAGVTRRMTATPPSAGTTTTSPPTGFYSTHTPVSTVGPQSESTTVGSSFENPVLGCSGFLSAGRNRNSECASQDSFTFYENVPGDWKHAYEIVELPLHPPPPPPPSFGNVPLYSVITQK</sequence>
<dbReference type="Pfam" id="PF07686">
    <property type="entry name" value="V-set"/>
    <property type="match status" value="1"/>
</dbReference>
<feature type="non-terminal residue" evidence="7">
    <location>
        <position position="247"/>
    </location>
</feature>
<name>A0A8X8BS11_POLSE</name>
<dbReference type="InterPro" id="IPR036179">
    <property type="entry name" value="Ig-like_dom_sf"/>
</dbReference>
<feature type="non-terminal residue" evidence="7">
    <location>
        <position position="1"/>
    </location>
</feature>
<keyword evidence="3" id="KW-0472">Membrane</keyword>
<dbReference type="InterPro" id="IPR050671">
    <property type="entry name" value="CD300_family_receptors"/>
</dbReference>
<evidence type="ECO:0000256" key="5">
    <source>
        <dbReference type="SAM" id="SignalP"/>
    </source>
</evidence>
<evidence type="ECO:0000259" key="6">
    <source>
        <dbReference type="Pfam" id="PF07686"/>
    </source>
</evidence>